<proteinExistence type="predicted"/>
<protein>
    <submittedName>
        <fullName evidence="1">Uncharacterized protein</fullName>
    </submittedName>
</protein>
<dbReference type="OrthoDB" id="965745at2"/>
<evidence type="ECO:0000313" key="1">
    <source>
        <dbReference type="EMBL" id="AUD03319.1"/>
    </source>
</evidence>
<dbReference type="EMBL" id="CP025096">
    <property type="protein sequence ID" value="AUD03319.1"/>
    <property type="molecule type" value="Genomic_DNA"/>
</dbReference>
<name>A0A2K8Z0E1_9BACT</name>
<sequence>METASQQHLQKLVRLLDRAPVAMAEINAAGVIRQVNPKAVQLMMPMAAYLDLPGDNLLHTLTGFLPSLEQDIANFDASTGLIVDQKPYRIYFVTGEFKVERFFSLTVEKISADSLLIFFDDVTDFLTKVDALRQSL</sequence>
<keyword evidence="2" id="KW-1185">Reference proteome</keyword>
<dbReference type="KEGG" id="spir:CWM47_16645"/>
<dbReference type="AlphaFoldDB" id="A0A2K8Z0E1"/>
<dbReference type="RefSeq" id="WP_100989387.1">
    <property type="nucleotide sequence ID" value="NZ_CP025096.1"/>
</dbReference>
<organism evidence="1 2">
    <name type="scientific">Spirosoma pollinicola</name>
    <dbReference type="NCBI Taxonomy" id="2057025"/>
    <lineage>
        <taxon>Bacteria</taxon>
        <taxon>Pseudomonadati</taxon>
        <taxon>Bacteroidota</taxon>
        <taxon>Cytophagia</taxon>
        <taxon>Cytophagales</taxon>
        <taxon>Cytophagaceae</taxon>
        <taxon>Spirosoma</taxon>
    </lineage>
</organism>
<accession>A0A2K8Z0E1</accession>
<dbReference type="Proteomes" id="UP000232883">
    <property type="component" value="Chromosome"/>
</dbReference>
<evidence type="ECO:0000313" key="2">
    <source>
        <dbReference type="Proteomes" id="UP000232883"/>
    </source>
</evidence>
<gene>
    <name evidence="1" type="ORF">CWM47_16645</name>
</gene>
<reference evidence="1 2" key="1">
    <citation type="submission" date="2017-11" db="EMBL/GenBank/DDBJ databases">
        <title>Taxonomic description and genome sequences of Spirosoma HA7 sp. nov., isolated from pollen microhabitat of Corylus avellana.</title>
        <authorList>
            <person name="Ambika Manirajan B."/>
            <person name="Suarez C."/>
            <person name="Ratering S."/>
            <person name="Geissler-Plaum R."/>
            <person name="Cardinale M."/>
            <person name="Sylvia S."/>
        </authorList>
    </citation>
    <scope>NUCLEOTIDE SEQUENCE [LARGE SCALE GENOMIC DNA]</scope>
    <source>
        <strain evidence="1 2">HA7</strain>
    </source>
</reference>
<dbReference type="Gene3D" id="3.30.450.20">
    <property type="entry name" value="PAS domain"/>
    <property type="match status" value="1"/>
</dbReference>